<proteinExistence type="predicted"/>
<dbReference type="PANTHER" id="PTHR48182:SF2">
    <property type="entry name" value="PROTEIN SERAC1"/>
    <property type="match status" value="1"/>
</dbReference>
<reference evidence="7" key="1">
    <citation type="journal article" date="2021" name="Nat. Commun.">
        <title>Genetic determinants of endophytism in the Arabidopsis root mycobiome.</title>
        <authorList>
            <person name="Mesny F."/>
            <person name="Miyauchi S."/>
            <person name="Thiergart T."/>
            <person name="Pickel B."/>
            <person name="Atanasova L."/>
            <person name="Karlsson M."/>
            <person name="Huettel B."/>
            <person name="Barry K.W."/>
            <person name="Haridas S."/>
            <person name="Chen C."/>
            <person name="Bauer D."/>
            <person name="Andreopoulos W."/>
            <person name="Pangilinan J."/>
            <person name="LaButti K."/>
            <person name="Riley R."/>
            <person name="Lipzen A."/>
            <person name="Clum A."/>
            <person name="Drula E."/>
            <person name="Henrissat B."/>
            <person name="Kohler A."/>
            <person name="Grigoriev I.V."/>
            <person name="Martin F.M."/>
            <person name="Hacquard S."/>
        </authorList>
    </citation>
    <scope>NUCLEOTIDE SEQUENCE</scope>
    <source>
        <strain evidence="7">MPI-CAGE-CH-0230</strain>
    </source>
</reference>
<dbReference type="EMBL" id="JAGTJQ010000009">
    <property type="protein sequence ID" value="KAH7024821.1"/>
    <property type="molecule type" value="Genomic_DNA"/>
</dbReference>
<keyword evidence="8" id="KW-1185">Reference proteome</keyword>
<dbReference type="Gene3D" id="1.25.40.20">
    <property type="entry name" value="Ankyrin repeat-containing domain"/>
    <property type="match status" value="1"/>
</dbReference>
<dbReference type="GO" id="GO:0005739">
    <property type="term" value="C:mitochondrion"/>
    <property type="evidence" value="ECO:0007669"/>
    <property type="project" value="UniProtKB-SubCell"/>
</dbReference>
<name>A0A9P9BPR6_9PEZI</name>
<accession>A0A9P9BPR6</accession>
<dbReference type="RefSeq" id="XP_046008369.1">
    <property type="nucleotide sequence ID" value="XM_046161156.1"/>
</dbReference>
<dbReference type="Gene3D" id="3.40.50.1820">
    <property type="entry name" value="alpha/beta hydrolase"/>
    <property type="match status" value="1"/>
</dbReference>
<dbReference type="Proteomes" id="UP000756346">
    <property type="component" value="Unassembled WGS sequence"/>
</dbReference>
<dbReference type="InterPro" id="IPR052374">
    <property type="entry name" value="SERAC1"/>
</dbReference>
<keyword evidence="4" id="KW-0256">Endoplasmic reticulum</keyword>
<gene>
    <name evidence="7" type="ORF">B0I36DRAFT_387275</name>
</gene>
<keyword evidence="6" id="KW-0472">Membrane</keyword>
<sequence>MLVTKEGLTVIHNPDEIIVDIIFVHGLQGHPLLTRACKAGIHDHAASAPGLPLTDQSTASLGILPSETEDSSATNARSKKPWHRLSRFLSRASPNQLTVAADTVFWPLDFLAKEDFCSRARILTYGYDSHVIKGYRSVNQNNIFSHAKDLLYSIQRSKPPTRPIIFVVHSMGGLLVKEMLRRSDSSEENEIQDIAKSTNAIIFLGTPHRGSPQLANLGETVRLLGSAILRVDSNSKLLRALGTDSPELELSREAFITLWRKYDFRVKTFQEALAWKGLHISVLGQKVVPEYPLIISAQRSRADAGWVDTKDRIETIELLIRSGADCTVTNLDGQNILHFAFGAYHFTSSPDSTHNHLSKRILNIVEKLAAPSQAALNPDTLCRLLVLPDINGAMPIARLTLDHGLRLLRILLQRGVDLDVTVTSQHTLFDELKPCLAKMWRQAQEVPHRMLVQSCFDVLEAKYRLARVEDYEETGEFVRLK</sequence>
<dbReference type="GO" id="GO:0016020">
    <property type="term" value="C:membrane"/>
    <property type="evidence" value="ECO:0007669"/>
    <property type="project" value="UniProtKB-SubCell"/>
</dbReference>
<dbReference type="InterPro" id="IPR036770">
    <property type="entry name" value="Ankyrin_rpt-contain_sf"/>
</dbReference>
<comment type="subcellular location">
    <subcellularLocation>
        <location evidence="2">Endoplasmic reticulum</location>
    </subcellularLocation>
    <subcellularLocation>
        <location evidence="3">Membrane</location>
    </subcellularLocation>
    <subcellularLocation>
        <location evidence="1">Mitochondrion</location>
    </subcellularLocation>
</comment>
<evidence type="ECO:0000256" key="1">
    <source>
        <dbReference type="ARBA" id="ARBA00004173"/>
    </source>
</evidence>
<evidence type="ECO:0000256" key="4">
    <source>
        <dbReference type="ARBA" id="ARBA00022824"/>
    </source>
</evidence>
<dbReference type="AlphaFoldDB" id="A0A9P9BPR6"/>
<keyword evidence="5" id="KW-0496">Mitochondrion</keyword>
<comment type="caution">
    <text evidence="7">The sequence shown here is derived from an EMBL/GenBank/DDBJ whole genome shotgun (WGS) entry which is preliminary data.</text>
</comment>
<protein>
    <recommendedName>
        <fullName evidence="9">GPI inositol-deacylase</fullName>
    </recommendedName>
</protein>
<dbReference type="GO" id="GO:0005783">
    <property type="term" value="C:endoplasmic reticulum"/>
    <property type="evidence" value="ECO:0007669"/>
    <property type="project" value="UniProtKB-SubCell"/>
</dbReference>
<dbReference type="PANTHER" id="PTHR48182">
    <property type="entry name" value="PROTEIN SERAC1"/>
    <property type="match status" value="1"/>
</dbReference>
<evidence type="ECO:0000256" key="2">
    <source>
        <dbReference type="ARBA" id="ARBA00004240"/>
    </source>
</evidence>
<evidence type="ECO:0008006" key="9">
    <source>
        <dbReference type="Google" id="ProtNLM"/>
    </source>
</evidence>
<dbReference type="InterPro" id="IPR029058">
    <property type="entry name" value="AB_hydrolase_fold"/>
</dbReference>
<evidence type="ECO:0000313" key="7">
    <source>
        <dbReference type="EMBL" id="KAH7024821.1"/>
    </source>
</evidence>
<organism evidence="7 8">
    <name type="scientific">Microdochium trichocladiopsis</name>
    <dbReference type="NCBI Taxonomy" id="1682393"/>
    <lineage>
        <taxon>Eukaryota</taxon>
        <taxon>Fungi</taxon>
        <taxon>Dikarya</taxon>
        <taxon>Ascomycota</taxon>
        <taxon>Pezizomycotina</taxon>
        <taxon>Sordariomycetes</taxon>
        <taxon>Xylariomycetidae</taxon>
        <taxon>Xylariales</taxon>
        <taxon>Microdochiaceae</taxon>
        <taxon>Microdochium</taxon>
    </lineage>
</organism>
<dbReference type="SUPFAM" id="SSF53474">
    <property type="entry name" value="alpha/beta-Hydrolases"/>
    <property type="match status" value="1"/>
</dbReference>
<evidence type="ECO:0000256" key="5">
    <source>
        <dbReference type="ARBA" id="ARBA00023128"/>
    </source>
</evidence>
<evidence type="ECO:0000313" key="8">
    <source>
        <dbReference type="Proteomes" id="UP000756346"/>
    </source>
</evidence>
<evidence type="ECO:0000256" key="3">
    <source>
        <dbReference type="ARBA" id="ARBA00004370"/>
    </source>
</evidence>
<evidence type="ECO:0000256" key="6">
    <source>
        <dbReference type="ARBA" id="ARBA00023136"/>
    </source>
</evidence>
<dbReference type="GeneID" id="70190702"/>
<dbReference type="SUPFAM" id="SSF48403">
    <property type="entry name" value="Ankyrin repeat"/>
    <property type="match status" value="1"/>
</dbReference>
<dbReference type="OrthoDB" id="194358at2759"/>